<sequence>FEFDINLIFRYPVVNDVRAILSFLPFSQPLVPNSYLRVLTVFINVHHRHNLHRRYHHSTVAASSSSASTTDTIFNSGKGQEIHR</sequence>
<dbReference type="EMBL" id="AP015039">
    <property type="protein sequence ID" value="BAT89681.1"/>
    <property type="molecule type" value="Genomic_DNA"/>
</dbReference>
<organism evidence="2 3">
    <name type="scientific">Vigna angularis var. angularis</name>
    <dbReference type="NCBI Taxonomy" id="157739"/>
    <lineage>
        <taxon>Eukaryota</taxon>
        <taxon>Viridiplantae</taxon>
        <taxon>Streptophyta</taxon>
        <taxon>Embryophyta</taxon>
        <taxon>Tracheophyta</taxon>
        <taxon>Spermatophyta</taxon>
        <taxon>Magnoliopsida</taxon>
        <taxon>eudicotyledons</taxon>
        <taxon>Gunneridae</taxon>
        <taxon>Pentapetalae</taxon>
        <taxon>rosids</taxon>
        <taxon>fabids</taxon>
        <taxon>Fabales</taxon>
        <taxon>Fabaceae</taxon>
        <taxon>Papilionoideae</taxon>
        <taxon>50 kb inversion clade</taxon>
        <taxon>NPAAA clade</taxon>
        <taxon>indigoferoid/millettioid clade</taxon>
        <taxon>Phaseoleae</taxon>
        <taxon>Vigna</taxon>
    </lineage>
</organism>
<name>A0A0S3SA00_PHAAN</name>
<evidence type="ECO:0000256" key="1">
    <source>
        <dbReference type="SAM" id="MobiDB-lite"/>
    </source>
</evidence>
<evidence type="ECO:0000313" key="3">
    <source>
        <dbReference type="Proteomes" id="UP000291084"/>
    </source>
</evidence>
<feature type="region of interest" description="Disordered" evidence="1">
    <location>
        <begin position="59"/>
        <end position="84"/>
    </location>
</feature>
<dbReference type="Proteomes" id="UP000291084">
    <property type="component" value="Chromosome 6"/>
</dbReference>
<dbReference type="AlphaFoldDB" id="A0A0S3SA00"/>
<reference evidence="2 3" key="1">
    <citation type="journal article" date="2015" name="Sci. Rep.">
        <title>The power of single molecule real-time sequencing technology in the de novo assembly of a eukaryotic genome.</title>
        <authorList>
            <person name="Sakai H."/>
            <person name="Naito K."/>
            <person name="Ogiso-Tanaka E."/>
            <person name="Takahashi Y."/>
            <person name="Iseki K."/>
            <person name="Muto C."/>
            <person name="Satou K."/>
            <person name="Teruya K."/>
            <person name="Shiroma A."/>
            <person name="Shimoji M."/>
            <person name="Hirano T."/>
            <person name="Itoh T."/>
            <person name="Kaga A."/>
            <person name="Tomooka N."/>
        </authorList>
    </citation>
    <scope>NUCLEOTIDE SEQUENCE [LARGE SCALE GENOMIC DNA]</scope>
    <source>
        <strain evidence="3">cv. Shumari</strain>
    </source>
</reference>
<protein>
    <submittedName>
        <fullName evidence="2">Uncharacterized protein</fullName>
    </submittedName>
</protein>
<feature type="compositionally biased region" description="Low complexity" evidence="1">
    <location>
        <begin position="59"/>
        <end position="70"/>
    </location>
</feature>
<feature type="non-terminal residue" evidence="2">
    <location>
        <position position="1"/>
    </location>
</feature>
<accession>A0A0S3SA00</accession>
<keyword evidence="3" id="KW-1185">Reference proteome</keyword>
<gene>
    <name evidence="2" type="primary">Vigan.06G070200</name>
    <name evidence="2" type="ORF">VIGAN_06070200</name>
</gene>
<evidence type="ECO:0000313" key="2">
    <source>
        <dbReference type="EMBL" id="BAT89681.1"/>
    </source>
</evidence>
<proteinExistence type="predicted"/>